<dbReference type="AlphaFoldDB" id="A0A8W8J3U1"/>
<reference evidence="11" key="1">
    <citation type="submission" date="2022-08" db="UniProtKB">
        <authorList>
            <consortium name="EnsemblMetazoa"/>
        </authorList>
    </citation>
    <scope>IDENTIFICATION</scope>
    <source>
        <strain evidence="11">05x7-T-G4-1.051#20</strain>
    </source>
</reference>
<dbReference type="GO" id="GO:0000139">
    <property type="term" value="C:Golgi membrane"/>
    <property type="evidence" value="ECO:0007669"/>
    <property type="project" value="UniProtKB-SubCell"/>
</dbReference>
<keyword evidence="8 9" id="KW-0325">Glycoprotein</keyword>
<dbReference type="GO" id="GO:0008146">
    <property type="term" value="F:sulfotransferase activity"/>
    <property type="evidence" value="ECO:0007669"/>
    <property type="project" value="InterPro"/>
</dbReference>
<comment type="subcellular location">
    <subcellularLocation>
        <location evidence="1 9">Golgi apparatus membrane</location>
        <topology evidence="1 9">Single-pass type II membrane protein</topology>
    </subcellularLocation>
</comment>
<dbReference type="Pfam" id="PF03567">
    <property type="entry name" value="Sulfotransfer_2"/>
    <property type="match status" value="1"/>
</dbReference>
<comment type="similarity">
    <text evidence="2 9">Belongs to the sulfotransferase 2 family.</text>
</comment>
<keyword evidence="12" id="KW-1185">Reference proteome</keyword>
<evidence type="ECO:0000313" key="12">
    <source>
        <dbReference type="Proteomes" id="UP000005408"/>
    </source>
</evidence>
<organism evidence="11 12">
    <name type="scientific">Magallana gigas</name>
    <name type="common">Pacific oyster</name>
    <name type="synonym">Crassostrea gigas</name>
    <dbReference type="NCBI Taxonomy" id="29159"/>
    <lineage>
        <taxon>Eukaryota</taxon>
        <taxon>Metazoa</taxon>
        <taxon>Spiralia</taxon>
        <taxon>Lophotrochozoa</taxon>
        <taxon>Mollusca</taxon>
        <taxon>Bivalvia</taxon>
        <taxon>Autobranchia</taxon>
        <taxon>Pteriomorphia</taxon>
        <taxon>Ostreida</taxon>
        <taxon>Ostreoidea</taxon>
        <taxon>Ostreidae</taxon>
        <taxon>Magallana</taxon>
    </lineage>
</organism>
<dbReference type="InterPro" id="IPR018011">
    <property type="entry name" value="Carb_sulfotrans_8-10"/>
</dbReference>
<protein>
    <recommendedName>
        <fullName evidence="9">Carbohydrate sulfotransferase</fullName>
        <ecNumber evidence="9">2.8.2.-</ecNumber>
    </recommendedName>
</protein>
<evidence type="ECO:0000256" key="1">
    <source>
        <dbReference type="ARBA" id="ARBA00004323"/>
    </source>
</evidence>
<keyword evidence="4" id="KW-0812">Transmembrane</keyword>
<dbReference type="OMA" id="THIPYLM"/>
<evidence type="ECO:0000256" key="2">
    <source>
        <dbReference type="ARBA" id="ARBA00006339"/>
    </source>
</evidence>
<dbReference type="InterPro" id="IPR005331">
    <property type="entry name" value="Sulfotransferase"/>
</dbReference>
<dbReference type="EC" id="2.8.2.-" evidence="9"/>
<evidence type="ECO:0000256" key="10">
    <source>
        <dbReference type="SAM" id="MobiDB-lite"/>
    </source>
</evidence>
<keyword evidence="3 9" id="KW-0808">Transferase</keyword>
<evidence type="ECO:0000256" key="3">
    <source>
        <dbReference type="ARBA" id="ARBA00022679"/>
    </source>
</evidence>
<keyword evidence="9" id="KW-0735">Signal-anchor</keyword>
<evidence type="ECO:0000256" key="4">
    <source>
        <dbReference type="ARBA" id="ARBA00022692"/>
    </source>
</evidence>
<evidence type="ECO:0000256" key="9">
    <source>
        <dbReference type="RuleBase" id="RU364020"/>
    </source>
</evidence>
<dbReference type="GO" id="GO:0016051">
    <property type="term" value="P:carbohydrate biosynthetic process"/>
    <property type="evidence" value="ECO:0007669"/>
    <property type="project" value="InterPro"/>
</dbReference>
<keyword evidence="7" id="KW-0472">Membrane</keyword>
<proteinExistence type="inferred from homology"/>
<evidence type="ECO:0000256" key="6">
    <source>
        <dbReference type="ARBA" id="ARBA00023034"/>
    </source>
</evidence>
<sequence length="426" mass="49772">MVRRRCLKSVLLCILFVLGNLLLLAIIQIMTWSSGNTPGYHALLSKNPIYYEKSNNPRATERGEHQIQQSQRETELDRVQKKRREHLQEICRYKKMTYLGFSPENAVRNHFVLDQNSRILYCAMEKVGSTFWRRLFQILAGKSKSKSPFDIDPGDALGGNVKTFSDLPFYMITAIVSSYKKFIIVRNPFERLFSGYIDKIFSLTFSHIGKHIVLTQRPNATHHSKQCGHDVTFAEFVKYFIQGERTKKHRDGHFIPMYDHCKPCQIGYDYIAKLETLEKDTIYILKQLNFSSMASSLEKGFKEKTKNDSAEDQTDLLFRYMKVLEKCISRHEIQKIFWRKEQIRGIIDPDIRFPFSEKESSSLTQEQYLGALHRSVGRTRSKEMAKKFRRDALLKAYSTIPKSDLEALKEIFKPDCEIFDYDCNSV</sequence>
<dbReference type="PANTHER" id="PTHR12137:SF63">
    <property type="entry name" value="CARBOHYDRATE SULFOTRANSFERASE"/>
    <property type="match status" value="1"/>
</dbReference>
<evidence type="ECO:0000256" key="5">
    <source>
        <dbReference type="ARBA" id="ARBA00022989"/>
    </source>
</evidence>
<feature type="region of interest" description="Disordered" evidence="10">
    <location>
        <begin position="54"/>
        <end position="80"/>
    </location>
</feature>
<name>A0A8W8J3U1_MAGGI</name>
<keyword evidence="6 9" id="KW-0333">Golgi apparatus</keyword>
<dbReference type="EnsemblMetazoa" id="G17119.1">
    <property type="protein sequence ID" value="G17119.1:cds"/>
    <property type="gene ID" value="G17119"/>
</dbReference>
<dbReference type="PANTHER" id="PTHR12137">
    <property type="entry name" value="CARBOHYDRATE SULFOTRANSFERASE"/>
    <property type="match status" value="1"/>
</dbReference>
<evidence type="ECO:0000256" key="7">
    <source>
        <dbReference type="ARBA" id="ARBA00023136"/>
    </source>
</evidence>
<evidence type="ECO:0000313" key="11">
    <source>
        <dbReference type="EnsemblMetazoa" id="G17119.1:cds"/>
    </source>
</evidence>
<keyword evidence="5" id="KW-1133">Transmembrane helix</keyword>
<keyword evidence="9" id="KW-0119">Carbohydrate metabolism</keyword>
<accession>A0A8W8J3U1</accession>
<evidence type="ECO:0000256" key="8">
    <source>
        <dbReference type="ARBA" id="ARBA00023180"/>
    </source>
</evidence>
<dbReference type="Proteomes" id="UP000005408">
    <property type="component" value="Unassembled WGS sequence"/>
</dbReference>